<dbReference type="EMBL" id="GG662893">
    <property type="protein sequence ID" value="EWS76782.1"/>
    <property type="molecule type" value="Genomic_DNA"/>
</dbReference>
<protein>
    <submittedName>
        <fullName evidence="1">Uncharacterized protein</fullName>
    </submittedName>
</protein>
<gene>
    <name evidence="1" type="ORF">TTHERM_002653500</name>
</gene>
<evidence type="ECO:0000313" key="1">
    <source>
        <dbReference type="EMBL" id="EWS76782.1"/>
    </source>
</evidence>
<evidence type="ECO:0000313" key="2">
    <source>
        <dbReference type="Proteomes" id="UP000009168"/>
    </source>
</evidence>
<sequence length="54" mass="6224">TCELGQITNFVEPIDLQLFSNQLQNQSLSQYNQSSFQYDILPYTLASNQTFNMS</sequence>
<dbReference type="RefSeq" id="XP_012650684.1">
    <property type="nucleotide sequence ID" value="XM_012795230.1"/>
</dbReference>
<organism evidence="1 2">
    <name type="scientific">Tetrahymena thermophila (strain SB210)</name>
    <dbReference type="NCBI Taxonomy" id="312017"/>
    <lineage>
        <taxon>Eukaryota</taxon>
        <taxon>Sar</taxon>
        <taxon>Alveolata</taxon>
        <taxon>Ciliophora</taxon>
        <taxon>Intramacronucleata</taxon>
        <taxon>Oligohymenophorea</taxon>
        <taxon>Hymenostomatida</taxon>
        <taxon>Tetrahymenina</taxon>
        <taxon>Tetrahymenidae</taxon>
        <taxon>Tetrahymena</taxon>
    </lineage>
</organism>
<proteinExistence type="predicted"/>
<dbReference type="Proteomes" id="UP000009168">
    <property type="component" value="Unassembled WGS sequence"/>
</dbReference>
<feature type="non-terminal residue" evidence="1">
    <location>
        <position position="54"/>
    </location>
</feature>
<name>W7XFX9_TETTS</name>
<keyword evidence="2" id="KW-1185">Reference proteome</keyword>
<feature type="non-terminal residue" evidence="1">
    <location>
        <position position="1"/>
    </location>
</feature>
<dbReference type="InParanoid" id="W7XFX9"/>
<reference evidence="2" key="1">
    <citation type="journal article" date="2006" name="PLoS Biol.">
        <title>Macronuclear genome sequence of the ciliate Tetrahymena thermophila, a model eukaryote.</title>
        <authorList>
            <person name="Eisen J.A."/>
            <person name="Coyne R.S."/>
            <person name="Wu M."/>
            <person name="Wu D."/>
            <person name="Thiagarajan M."/>
            <person name="Wortman J.R."/>
            <person name="Badger J.H."/>
            <person name="Ren Q."/>
            <person name="Amedeo P."/>
            <person name="Jones K.M."/>
            <person name="Tallon L.J."/>
            <person name="Delcher A.L."/>
            <person name="Salzberg S.L."/>
            <person name="Silva J.C."/>
            <person name="Haas B.J."/>
            <person name="Majoros W.H."/>
            <person name="Farzad M."/>
            <person name="Carlton J.M."/>
            <person name="Smith R.K. Jr."/>
            <person name="Garg J."/>
            <person name="Pearlman R.E."/>
            <person name="Karrer K.M."/>
            <person name="Sun L."/>
            <person name="Manning G."/>
            <person name="Elde N.C."/>
            <person name="Turkewitz A.P."/>
            <person name="Asai D.J."/>
            <person name="Wilkes D.E."/>
            <person name="Wang Y."/>
            <person name="Cai H."/>
            <person name="Collins K."/>
            <person name="Stewart B.A."/>
            <person name="Lee S.R."/>
            <person name="Wilamowska K."/>
            <person name="Weinberg Z."/>
            <person name="Ruzzo W.L."/>
            <person name="Wloga D."/>
            <person name="Gaertig J."/>
            <person name="Frankel J."/>
            <person name="Tsao C.-C."/>
            <person name="Gorovsky M.A."/>
            <person name="Keeling P.J."/>
            <person name="Waller R.F."/>
            <person name="Patron N.J."/>
            <person name="Cherry J.M."/>
            <person name="Stover N.A."/>
            <person name="Krieger C.J."/>
            <person name="del Toro C."/>
            <person name="Ryder H.F."/>
            <person name="Williamson S.C."/>
            <person name="Barbeau R.A."/>
            <person name="Hamilton E.P."/>
            <person name="Orias E."/>
        </authorList>
    </citation>
    <scope>NUCLEOTIDE SEQUENCE [LARGE SCALE GENOMIC DNA]</scope>
    <source>
        <strain evidence="2">SB210</strain>
    </source>
</reference>
<accession>W7XFX9</accession>
<dbReference type="AlphaFoldDB" id="W7XFX9"/>
<dbReference type="KEGG" id="tet:TTHERM_002653500"/>
<dbReference type="GeneID" id="24442720"/>